<evidence type="ECO:0000313" key="1">
    <source>
        <dbReference type="EMBL" id="KYM83335.1"/>
    </source>
</evidence>
<organism evidence="1 2">
    <name type="scientific">Atta colombica</name>
    <dbReference type="NCBI Taxonomy" id="520822"/>
    <lineage>
        <taxon>Eukaryota</taxon>
        <taxon>Metazoa</taxon>
        <taxon>Ecdysozoa</taxon>
        <taxon>Arthropoda</taxon>
        <taxon>Hexapoda</taxon>
        <taxon>Insecta</taxon>
        <taxon>Pterygota</taxon>
        <taxon>Neoptera</taxon>
        <taxon>Endopterygota</taxon>
        <taxon>Hymenoptera</taxon>
        <taxon>Apocrita</taxon>
        <taxon>Aculeata</taxon>
        <taxon>Formicoidea</taxon>
        <taxon>Formicidae</taxon>
        <taxon>Myrmicinae</taxon>
        <taxon>Atta</taxon>
    </lineage>
</organism>
<reference evidence="1 2" key="1">
    <citation type="submission" date="2015-09" db="EMBL/GenBank/DDBJ databases">
        <title>Atta colombica WGS genome.</title>
        <authorList>
            <person name="Nygaard S."/>
            <person name="Hu H."/>
            <person name="Boomsma J."/>
            <person name="Zhang G."/>
        </authorList>
    </citation>
    <scope>NUCLEOTIDE SEQUENCE [LARGE SCALE GENOMIC DNA]</scope>
    <source>
        <strain evidence="1">Treedump-2</strain>
        <tissue evidence="1">Whole body</tissue>
    </source>
</reference>
<gene>
    <name evidence="1" type="ORF">ALC53_06066</name>
</gene>
<evidence type="ECO:0000313" key="2">
    <source>
        <dbReference type="Proteomes" id="UP000078540"/>
    </source>
</evidence>
<dbReference type="Proteomes" id="UP000078540">
    <property type="component" value="Unassembled WGS sequence"/>
</dbReference>
<proteinExistence type="predicted"/>
<dbReference type="EMBL" id="KQ976490">
    <property type="protein sequence ID" value="KYM83335.1"/>
    <property type="molecule type" value="Genomic_DNA"/>
</dbReference>
<dbReference type="STRING" id="520822.A0A195BFH7"/>
<name>A0A195BFH7_9HYME</name>
<sequence length="325" mass="38000">MQHNSFRCNHNGMITRYSRSQVFWDGMYLLYNQQTEKILHWSNTNLLASISVDMTQDGTKIFNSSLLNNLDILCITEQSIKENSKICYHSSWHTGKPLKLIDHGDEAAKWITKSLKFDAPIRLLERSCDPLIEESNIIRENWIDYCSIYSIRSDERPEYFADLTRCVLMTQVTLHKLLQEATNTYNNYVIRPNIVVSTPNSIVPFSEEDWEWIKIRNTIIKYRIAMPYSSSNLKYHLFSNEDDTANSGVYCAPIISGDIEKDDDVYVYCICMIFIVKNVRFELTATIWTALEVTFLLAVKKCCARAHLLYFHHDSQKPYQIRKLK</sequence>
<dbReference type="AlphaFoldDB" id="A0A195BFH7"/>
<keyword evidence="2" id="KW-1185">Reference proteome</keyword>
<protein>
    <submittedName>
        <fullName evidence="1">Uncharacterized protein</fullName>
    </submittedName>
</protein>
<accession>A0A195BFH7</accession>